<evidence type="ECO:0000313" key="2">
    <source>
        <dbReference type="Proteomes" id="UP000199152"/>
    </source>
</evidence>
<dbReference type="Proteomes" id="UP000199152">
    <property type="component" value="Unassembled WGS sequence"/>
</dbReference>
<dbReference type="InParanoid" id="A0A1I4BY66"/>
<keyword evidence="2" id="KW-1185">Reference proteome</keyword>
<keyword evidence="1" id="KW-0378">Hydrolase</keyword>
<reference evidence="1 2" key="1">
    <citation type="submission" date="2016-10" db="EMBL/GenBank/DDBJ databases">
        <authorList>
            <person name="de Groot N.N."/>
        </authorList>
    </citation>
    <scope>NUCLEOTIDE SEQUENCE [LARGE SCALE GENOMIC DNA]</scope>
    <source>
        <strain evidence="1 2">DSM 45317</strain>
    </source>
</reference>
<name>A0A1I4BY66_9ACTN</name>
<sequence length="62" mass="6548">MNRELAGEQEVDRRSDTPVWVALGSVAHPVADPLVLTAGTGGHLAAYAHNIGALAERFRVIA</sequence>
<organism evidence="1 2">
    <name type="scientific">Geodermatophilus ruber</name>
    <dbReference type="NCBI Taxonomy" id="504800"/>
    <lineage>
        <taxon>Bacteria</taxon>
        <taxon>Bacillati</taxon>
        <taxon>Actinomycetota</taxon>
        <taxon>Actinomycetes</taxon>
        <taxon>Geodermatophilales</taxon>
        <taxon>Geodermatophilaceae</taxon>
        <taxon>Geodermatophilus</taxon>
    </lineage>
</organism>
<dbReference type="EMBL" id="FOSW01000003">
    <property type="protein sequence ID" value="SFK73744.1"/>
    <property type="molecule type" value="Genomic_DNA"/>
</dbReference>
<dbReference type="AlphaFoldDB" id="A0A1I4BY66"/>
<evidence type="ECO:0000313" key="1">
    <source>
        <dbReference type="EMBL" id="SFK73744.1"/>
    </source>
</evidence>
<dbReference type="GO" id="GO:0016787">
    <property type="term" value="F:hydrolase activity"/>
    <property type="evidence" value="ECO:0007669"/>
    <property type="project" value="UniProtKB-KW"/>
</dbReference>
<dbReference type="STRING" id="504800.SAMN04488085_103257"/>
<accession>A0A1I4BY66</accession>
<protein>
    <submittedName>
        <fullName evidence="1">2-hydroxy-6-oxonona-2,4-dienedioate hydrolase</fullName>
    </submittedName>
</protein>
<gene>
    <name evidence="1" type="ORF">SAMN04488085_103257</name>
</gene>
<proteinExistence type="predicted"/>